<dbReference type="GeneID" id="63784192"/>
<dbReference type="OMA" id="HAQENTA"/>
<feature type="region of interest" description="Disordered" evidence="2">
    <location>
        <begin position="227"/>
        <end position="266"/>
    </location>
</feature>
<accession>A0A1Y2FLF0</accession>
<evidence type="ECO:0000313" key="5">
    <source>
        <dbReference type="Proteomes" id="UP000193685"/>
    </source>
</evidence>
<dbReference type="STRING" id="56484.A0A1Y2FLF0"/>
<keyword evidence="1" id="KW-0694">RNA-binding</keyword>
<sequence length="266" mass="28977">MYKVTAEDISLDVTKEQVKQFFAFCGRIEDIEITKGANHQTAIVTFERASAAKTALLLQHAQLGLNQIKVSTDDHNLDDRDLAAHEEGSDVPQEHKPRTAILAEVLSHGYVLGDTAIQKSIDFDKQNGISATFKTYLSSLQEKASQLDSQFKVTDKAKQVDDKFGITDKTKSQATGIQATLQRYFDSLTQHPVAAKVLSFYSEGVSSAQDIHNEARRLANLRQGNEEGSGVAAKAGEVIHESREKAADAAAAHVPEEKVPKLGSTA</sequence>
<comment type="caution">
    <text evidence="4">The sequence shown here is derived from an EMBL/GenBank/DDBJ whole genome shotgun (WGS) entry which is preliminary data.</text>
</comment>
<feature type="compositionally biased region" description="Basic and acidic residues" evidence="2">
    <location>
        <begin position="237"/>
        <end position="247"/>
    </location>
</feature>
<evidence type="ECO:0000256" key="2">
    <source>
        <dbReference type="SAM" id="MobiDB-lite"/>
    </source>
</evidence>
<dbReference type="PANTHER" id="PTHR32343:SF10">
    <property type="entry name" value="RNA-BINDING REGION RNP-1 DOMAIN-CONTAINING PROTEIN"/>
    <property type="match status" value="1"/>
</dbReference>
<keyword evidence="5" id="KW-1185">Reference proteome</keyword>
<protein>
    <recommendedName>
        <fullName evidence="3">RRM domain-containing protein</fullName>
    </recommendedName>
</protein>
<dbReference type="Pfam" id="PF00076">
    <property type="entry name" value="RRM_1"/>
    <property type="match status" value="1"/>
</dbReference>
<organism evidence="4 5">
    <name type="scientific">Protomyces lactucae-debilis</name>
    <dbReference type="NCBI Taxonomy" id="2754530"/>
    <lineage>
        <taxon>Eukaryota</taxon>
        <taxon>Fungi</taxon>
        <taxon>Dikarya</taxon>
        <taxon>Ascomycota</taxon>
        <taxon>Taphrinomycotina</taxon>
        <taxon>Taphrinomycetes</taxon>
        <taxon>Taphrinales</taxon>
        <taxon>Protomycetaceae</taxon>
        <taxon>Protomyces</taxon>
    </lineage>
</organism>
<dbReference type="RefSeq" id="XP_040726576.1">
    <property type="nucleotide sequence ID" value="XM_040867593.1"/>
</dbReference>
<dbReference type="AlphaFoldDB" id="A0A1Y2FLF0"/>
<dbReference type="InterPro" id="IPR035979">
    <property type="entry name" value="RBD_domain_sf"/>
</dbReference>
<dbReference type="SUPFAM" id="SSF54928">
    <property type="entry name" value="RNA-binding domain, RBD"/>
    <property type="match status" value="1"/>
</dbReference>
<evidence type="ECO:0000256" key="1">
    <source>
        <dbReference type="PROSITE-ProRule" id="PRU00176"/>
    </source>
</evidence>
<dbReference type="EMBL" id="MCFI01000005">
    <property type="protein sequence ID" value="ORY84793.1"/>
    <property type="molecule type" value="Genomic_DNA"/>
</dbReference>
<dbReference type="Gene3D" id="3.30.70.330">
    <property type="match status" value="1"/>
</dbReference>
<gene>
    <name evidence="4" type="ORF">BCR37DRAFT_344939</name>
</gene>
<reference evidence="4 5" key="1">
    <citation type="submission" date="2016-07" db="EMBL/GenBank/DDBJ databases">
        <title>Pervasive Adenine N6-methylation of Active Genes in Fungi.</title>
        <authorList>
            <consortium name="DOE Joint Genome Institute"/>
            <person name="Mondo S.J."/>
            <person name="Dannebaum R.O."/>
            <person name="Kuo R.C."/>
            <person name="Labutti K."/>
            <person name="Haridas S."/>
            <person name="Kuo A."/>
            <person name="Salamov A."/>
            <person name="Ahrendt S.R."/>
            <person name="Lipzen A."/>
            <person name="Sullivan W."/>
            <person name="Andreopoulos W.B."/>
            <person name="Clum A."/>
            <person name="Lindquist E."/>
            <person name="Daum C."/>
            <person name="Ramamoorthy G.K."/>
            <person name="Gryganskyi A."/>
            <person name="Culley D."/>
            <person name="Magnuson J.K."/>
            <person name="James T.Y."/>
            <person name="O'Malley M.A."/>
            <person name="Stajich J.E."/>
            <person name="Spatafora J.W."/>
            <person name="Visel A."/>
            <person name="Grigoriev I.V."/>
        </authorList>
    </citation>
    <scope>NUCLEOTIDE SEQUENCE [LARGE SCALE GENOMIC DNA]</scope>
    <source>
        <strain evidence="4 5">12-1054</strain>
    </source>
</reference>
<dbReference type="PANTHER" id="PTHR32343">
    <property type="entry name" value="SERINE/ARGININE-RICH SPLICING FACTOR"/>
    <property type="match status" value="1"/>
</dbReference>
<dbReference type="SMART" id="SM00360">
    <property type="entry name" value="RRM"/>
    <property type="match status" value="1"/>
</dbReference>
<dbReference type="PROSITE" id="PS50102">
    <property type="entry name" value="RRM"/>
    <property type="match status" value="1"/>
</dbReference>
<dbReference type="InterPro" id="IPR000504">
    <property type="entry name" value="RRM_dom"/>
</dbReference>
<dbReference type="InterPro" id="IPR012677">
    <property type="entry name" value="Nucleotide-bd_a/b_plait_sf"/>
</dbReference>
<dbReference type="GO" id="GO:0003723">
    <property type="term" value="F:RNA binding"/>
    <property type="evidence" value="ECO:0007669"/>
    <property type="project" value="UniProtKB-UniRule"/>
</dbReference>
<proteinExistence type="predicted"/>
<feature type="domain" description="RRM" evidence="3">
    <location>
        <begin position="2"/>
        <end position="75"/>
    </location>
</feature>
<dbReference type="OrthoDB" id="7763451at2759"/>
<dbReference type="Proteomes" id="UP000193685">
    <property type="component" value="Unassembled WGS sequence"/>
</dbReference>
<evidence type="ECO:0000259" key="3">
    <source>
        <dbReference type="PROSITE" id="PS50102"/>
    </source>
</evidence>
<name>A0A1Y2FLF0_PROLT</name>
<evidence type="ECO:0000313" key="4">
    <source>
        <dbReference type="EMBL" id="ORY84793.1"/>
    </source>
</evidence>